<dbReference type="PANTHER" id="PTHR44051:SF8">
    <property type="entry name" value="GLUTATHIONE S-TRANSFERASE GSTA"/>
    <property type="match status" value="1"/>
</dbReference>
<dbReference type="InterPro" id="IPR004045">
    <property type="entry name" value="Glutathione_S-Trfase_N"/>
</dbReference>
<dbReference type="PANTHER" id="PTHR44051">
    <property type="entry name" value="GLUTATHIONE S-TRANSFERASE-RELATED"/>
    <property type="match status" value="1"/>
</dbReference>
<comment type="similarity">
    <text evidence="1">Belongs to the GST superfamily.</text>
</comment>
<feature type="domain" description="GST N-terminal" evidence="2">
    <location>
        <begin position="3"/>
        <end position="93"/>
    </location>
</feature>
<dbReference type="SFLD" id="SFLDS00019">
    <property type="entry name" value="Glutathione_Transferase_(cytos"/>
    <property type="match status" value="1"/>
</dbReference>
<evidence type="ECO:0000259" key="2">
    <source>
        <dbReference type="PROSITE" id="PS50404"/>
    </source>
</evidence>
<sequence length="262" mass="29998">MSYHLYIANKNYSSWSLRPWLLLRQLGIPFVEHFRPLHGNSYRQPQWREFSPTGHVPCLHVVPSPQEHNDEKIIIWESLAIAEYLADVHAHLPVWPACPRARAWARSACAEMATSFQAVRGQMGMNVGVRVALDKELFALPRRAEEGGEEEQLTDLGRDLARIDALWSEGLKKFGGPFLAGGEFTAVDAWFAPVVLRVQTYRGAMERLGEVARGYVRRMLEVEGVREWVDAALRERERMELYERDCCVGEGRRLVEDLRVKG</sequence>
<dbReference type="SUPFAM" id="SSF47616">
    <property type="entry name" value="GST C-terminal domain-like"/>
    <property type="match status" value="1"/>
</dbReference>
<accession>A0ABR3V2E0</accession>
<dbReference type="Pfam" id="PF13409">
    <property type="entry name" value="GST_N_2"/>
    <property type="match status" value="1"/>
</dbReference>
<keyword evidence="4" id="KW-1185">Reference proteome</keyword>
<dbReference type="InterPro" id="IPR036282">
    <property type="entry name" value="Glutathione-S-Trfase_C_sf"/>
</dbReference>
<reference evidence="3 4" key="1">
    <citation type="journal article" date="2024" name="Commun. Biol.">
        <title>Comparative genomic analysis of thermophilic fungi reveals convergent evolutionary adaptations and gene losses.</title>
        <authorList>
            <person name="Steindorff A.S."/>
            <person name="Aguilar-Pontes M.V."/>
            <person name="Robinson A.J."/>
            <person name="Andreopoulos B."/>
            <person name="LaButti K."/>
            <person name="Kuo A."/>
            <person name="Mondo S."/>
            <person name="Riley R."/>
            <person name="Otillar R."/>
            <person name="Haridas S."/>
            <person name="Lipzen A."/>
            <person name="Grimwood J."/>
            <person name="Schmutz J."/>
            <person name="Clum A."/>
            <person name="Reid I.D."/>
            <person name="Moisan M.C."/>
            <person name="Butler G."/>
            <person name="Nguyen T.T.M."/>
            <person name="Dewar K."/>
            <person name="Conant G."/>
            <person name="Drula E."/>
            <person name="Henrissat B."/>
            <person name="Hansel C."/>
            <person name="Singer S."/>
            <person name="Hutchinson M.I."/>
            <person name="de Vries R.P."/>
            <person name="Natvig D.O."/>
            <person name="Powell A.J."/>
            <person name="Tsang A."/>
            <person name="Grigoriev I.V."/>
        </authorList>
    </citation>
    <scope>NUCLEOTIDE SEQUENCE [LARGE SCALE GENOMIC DNA]</scope>
    <source>
        <strain evidence="3 4">CBS 620.91</strain>
    </source>
</reference>
<dbReference type="InterPro" id="IPR036249">
    <property type="entry name" value="Thioredoxin-like_sf"/>
</dbReference>
<protein>
    <recommendedName>
        <fullName evidence="2">GST N-terminal domain-containing protein</fullName>
    </recommendedName>
</protein>
<comment type="caution">
    <text evidence="3">The sequence shown here is derived from an EMBL/GenBank/DDBJ whole genome shotgun (WGS) entry which is preliminary data.</text>
</comment>
<evidence type="ECO:0000313" key="4">
    <source>
        <dbReference type="Proteomes" id="UP001583172"/>
    </source>
</evidence>
<dbReference type="Proteomes" id="UP001583172">
    <property type="component" value="Unassembled WGS sequence"/>
</dbReference>
<organism evidence="3 4">
    <name type="scientific">Humicola insolens</name>
    <name type="common">Soft-rot fungus</name>
    <dbReference type="NCBI Taxonomy" id="85995"/>
    <lineage>
        <taxon>Eukaryota</taxon>
        <taxon>Fungi</taxon>
        <taxon>Dikarya</taxon>
        <taxon>Ascomycota</taxon>
        <taxon>Pezizomycotina</taxon>
        <taxon>Sordariomycetes</taxon>
        <taxon>Sordariomycetidae</taxon>
        <taxon>Sordariales</taxon>
        <taxon>Chaetomiaceae</taxon>
        <taxon>Mycothermus</taxon>
    </lineage>
</organism>
<dbReference type="Gene3D" id="3.40.30.10">
    <property type="entry name" value="Glutaredoxin"/>
    <property type="match status" value="1"/>
</dbReference>
<dbReference type="Gene3D" id="1.20.1050.10">
    <property type="match status" value="1"/>
</dbReference>
<dbReference type="InterPro" id="IPR040079">
    <property type="entry name" value="Glutathione_S-Trfase"/>
</dbReference>
<proteinExistence type="inferred from homology"/>
<gene>
    <name evidence="3" type="ORF">VTJ49DRAFT_5952</name>
</gene>
<evidence type="ECO:0000256" key="1">
    <source>
        <dbReference type="ARBA" id="ARBA00007409"/>
    </source>
</evidence>
<evidence type="ECO:0000313" key="3">
    <source>
        <dbReference type="EMBL" id="KAL1835880.1"/>
    </source>
</evidence>
<dbReference type="PROSITE" id="PS50404">
    <property type="entry name" value="GST_NTER"/>
    <property type="match status" value="1"/>
</dbReference>
<name>A0ABR3V2E0_HUMIN</name>
<dbReference type="SUPFAM" id="SSF52833">
    <property type="entry name" value="Thioredoxin-like"/>
    <property type="match status" value="1"/>
</dbReference>
<dbReference type="EMBL" id="JAZGSY010000517">
    <property type="protein sequence ID" value="KAL1835880.1"/>
    <property type="molecule type" value="Genomic_DNA"/>
</dbReference>
<dbReference type="CDD" id="cd03043">
    <property type="entry name" value="GST_N_1"/>
    <property type="match status" value="1"/>
</dbReference>